<organism evidence="2 3">
    <name type="scientific">Umbra pygmaea</name>
    <name type="common">Eastern mudminnow</name>
    <dbReference type="NCBI Taxonomy" id="75934"/>
    <lineage>
        <taxon>Eukaryota</taxon>
        <taxon>Metazoa</taxon>
        <taxon>Chordata</taxon>
        <taxon>Craniata</taxon>
        <taxon>Vertebrata</taxon>
        <taxon>Euteleostomi</taxon>
        <taxon>Actinopterygii</taxon>
        <taxon>Neopterygii</taxon>
        <taxon>Teleostei</taxon>
        <taxon>Protacanthopterygii</taxon>
        <taxon>Esociformes</taxon>
        <taxon>Umbridae</taxon>
        <taxon>Umbra</taxon>
    </lineage>
</organism>
<evidence type="ECO:0000313" key="2">
    <source>
        <dbReference type="EMBL" id="KAL1023604.1"/>
    </source>
</evidence>
<dbReference type="EMBL" id="JAGEUA010000001">
    <property type="protein sequence ID" value="KAL1023604.1"/>
    <property type="molecule type" value="Genomic_DNA"/>
</dbReference>
<dbReference type="Proteomes" id="UP001557470">
    <property type="component" value="Unassembled WGS sequence"/>
</dbReference>
<protein>
    <submittedName>
        <fullName evidence="2">Uncharacterized protein</fullName>
    </submittedName>
</protein>
<proteinExistence type="predicted"/>
<feature type="compositionally biased region" description="Polar residues" evidence="1">
    <location>
        <begin position="12"/>
        <end position="23"/>
    </location>
</feature>
<sequence length="77" mass="8137">MIHFSLPKRSASRQATRSLSLAVSSDLPDSEGYGSNLGTVKGARAPYSTPPPGRADERPVSTTSPSPSPLNYSHLLL</sequence>
<keyword evidence="3" id="KW-1185">Reference proteome</keyword>
<gene>
    <name evidence="2" type="ORF">UPYG_G00043400</name>
</gene>
<comment type="caution">
    <text evidence="2">The sequence shown here is derived from an EMBL/GenBank/DDBJ whole genome shotgun (WGS) entry which is preliminary data.</text>
</comment>
<evidence type="ECO:0000313" key="3">
    <source>
        <dbReference type="Proteomes" id="UP001557470"/>
    </source>
</evidence>
<reference evidence="2 3" key="1">
    <citation type="submission" date="2024-06" db="EMBL/GenBank/DDBJ databases">
        <authorList>
            <person name="Pan Q."/>
            <person name="Wen M."/>
            <person name="Jouanno E."/>
            <person name="Zahm M."/>
            <person name="Klopp C."/>
            <person name="Cabau C."/>
            <person name="Louis A."/>
            <person name="Berthelot C."/>
            <person name="Parey E."/>
            <person name="Roest Crollius H."/>
            <person name="Montfort J."/>
            <person name="Robinson-Rechavi M."/>
            <person name="Bouchez O."/>
            <person name="Lampietro C."/>
            <person name="Lopez Roques C."/>
            <person name="Donnadieu C."/>
            <person name="Postlethwait J."/>
            <person name="Bobe J."/>
            <person name="Verreycken H."/>
            <person name="Guiguen Y."/>
        </authorList>
    </citation>
    <scope>NUCLEOTIDE SEQUENCE [LARGE SCALE GENOMIC DNA]</scope>
    <source>
        <strain evidence="2">Up_M1</strain>
        <tissue evidence="2">Testis</tissue>
    </source>
</reference>
<name>A0ABD0XQH8_UMBPY</name>
<dbReference type="AlphaFoldDB" id="A0ABD0XQH8"/>
<accession>A0ABD0XQH8</accession>
<evidence type="ECO:0000256" key="1">
    <source>
        <dbReference type="SAM" id="MobiDB-lite"/>
    </source>
</evidence>
<feature type="region of interest" description="Disordered" evidence="1">
    <location>
        <begin position="1"/>
        <end position="77"/>
    </location>
</feature>